<dbReference type="RefSeq" id="WP_265896958.1">
    <property type="nucleotide sequence ID" value="NZ_JAPIVE010000005.1"/>
</dbReference>
<protein>
    <submittedName>
        <fullName evidence="2">Sugar nucleotide-binding protein</fullName>
    </submittedName>
</protein>
<gene>
    <name evidence="2" type="ORF">OQ287_14850</name>
</gene>
<evidence type="ECO:0000259" key="1">
    <source>
        <dbReference type="Pfam" id="PF04321"/>
    </source>
</evidence>
<feature type="domain" description="RmlD-like substrate binding" evidence="1">
    <location>
        <begin position="67"/>
        <end position="278"/>
    </location>
</feature>
<sequence length="292" mass="32089">MKFLVLGASHCLSRALAREGRRRADIVVETHEISALQQKGWVFEQCDAVIVPPLSHPASATPAEVVAHAALVEEVLSHCVAQNLPLVWCVSDEMFEAGSPTPISESLVPDPIDKGLRRLVEAGMRVREELPHHIILRVGPLFALDGEHAWLPDIIATLAGGNDVRVPEDVVVGPASAESLAMAMIGILMQLKYGADSWGSYHLSGIEPVSLYAFCGVVRTQLVTLLEGQGLPADFGDVKPLSHHHDQPLRRVLSCQRLLDTFGIHQRPWRIELERLLMQWCETQTQQGVSQP</sequence>
<accession>A0AA41ZIS8</accession>
<evidence type="ECO:0000313" key="2">
    <source>
        <dbReference type="EMBL" id="MCX2525522.1"/>
    </source>
</evidence>
<dbReference type="InterPro" id="IPR036291">
    <property type="entry name" value="NAD(P)-bd_dom_sf"/>
</dbReference>
<reference evidence="2" key="1">
    <citation type="submission" date="2022-11" db="EMBL/GenBank/DDBJ databases">
        <title>Larsenimonas rhizosphaerae sp. nov., isolated from a tidal mudflat.</title>
        <authorList>
            <person name="Lee S.D."/>
            <person name="Kim I.S."/>
        </authorList>
    </citation>
    <scope>NUCLEOTIDE SEQUENCE</scope>
    <source>
        <strain evidence="2">GH2-1</strain>
    </source>
</reference>
<organism evidence="2 3">
    <name type="scientific">Larsenimonas rhizosphaerae</name>
    <dbReference type="NCBI Taxonomy" id="2944682"/>
    <lineage>
        <taxon>Bacteria</taxon>
        <taxon>Pseudomonadati</taxon>
        <taxon>Pseudomonadota</taxon>
        <taxon>Gammaproteobacteria</taxon>
        <taxon>Oceanospirillales</taxon>
        <taxon>Halomonadaceae</taxon>
        <taxon>Larsenimonas</taxon>
    </lineage>
</organism>
<name>A0AA41ZIS8_9GAMM</name>
<dbReference type="SUPFAM" id="SSF51735">
    <property type="entry name" value="NAD(P)-binding Rossmann-fold domains"/>
    <property type="match status" value="1"/>
</dbReference>
<comment type="caution">
    <text evidence="2">The sequence shown here is derived from an EMBL/GenBank/DDBJ whole genome shotgun (WGS) entry which is preliminary data.</text>
</comment>
<evidence type="ECO:0000313" key="3">
    <source>
        <dbReference type="Proteomes" id="UP001165678"/>
    </source>
</evidence>
<dbReference type="Gene3D" id="3.40.50.720">
    <property type="entry name" value="NAD(P)-binding Rossmann-like Domain"/>
    <property type="match status" value="1"/>
</dbReference>
<dbReference type="AlphaFoldDB" id="A0AA41ZIS8"/>
<dbReference type="Pfam" id="PF04321">
    <property type="entry name" value="RmlD_sub_bind"/>
    <property type="match status" value="1"/>
</dbReference>
<dbReference type="InterPro" id="IPR029903">
    <property type="entry name" value="RmlD-like-bd"/>
</dbReference>
<dbReference type="Proteomes" id="UP001165678">
    <property type="component" value="Unassembled WGS sequence"/>
</dbReference>
<keyword evidence="3" id="KW-1185">Reference proteome</keyword>
<proteinExistence type="predicted"/>
<dbReference type="EMBL" id="JAPIVE010000005">
    <property type="protein sequence ID" value="MCX2525522.1"/>
    <property type="molecule type" value="Genomic_DNA"/>
</dbReference>